<gene>
    <name evidence="4" type="ORF">OFY01_25310</name>
</gene>
<dbReference type="RefSeq" id="WP_266603609.1">
    <property type="nucleotide sequence ID" value="NZ_JAPHNL010000292.1"/>
</dbReference>
<organism evidence="4 5">
    <name type="scientific">Streptomyces beihaiensis</name>
    <dbReference type="NCBI Taxonomy" id="2984495"/>
    <lineage>
        <taxon>Bacteria</taxon>
        <taxon>Bacillati</taxon>
        <taxon>Actinomycetota</taxon>
        <taxon>Actinomycetes</taxon>
        <taxon>Kitasatosporales</taxon>
        <taxon>Streptomycetaceae</taxon>
        <taxon>Streptomyces</taxon>
    </lineage>
</organism>
<evidence type="ECO:0000256" key="2">
    <source>
        <dbReference type="SAM" id="SignalP"/>
    </source>
</evidence>
<feature type="chain" id="PRO_5046389366" evidence="2">
    <location>
        <begin position="36"/>
        <end position="582"/>
    </location>
</feature>
<evidence type="ECO:0000256" key="1">
    <source>
        <dbReference type="SAM" id="MobiDB-lite"/>
    </source>
</evidence>
<keyword evidence="2" id="KW-0732">Signal</keyword>
<evidence type="ECO:0000259" key="3">
    <source>
        <dbReference type="Pfam" id="PF00496"/>
    </source>
</evidence>
<dbReference type="PROSITE" id="PS51318">
    <property type="entry name" value="TAT"/>
    <property type="match status" value="1"/>
</dbReference>
<comment type="caution">
    <text evidence="4">The sequence shown here is derived from an EMBL/GenBank/DDBJ whole genome shotgun (WGS) entry which is preliminary data.</text>
</comment>
<dbReference type="Pfam" id="PF00496">
    <property type="entry name" value="SBP_bac_5"/>
    <property type="match status" value="1"/>
</dbReference>
<feature type="domain" description="Solute-binding protein family 5" evidence="3">
    <location>
        <begin position="93"/>
        <end position="460"/>
    </location>
</feature>
<feature type="signal peptide" evidence="2">
    <location>
        <begin position="1"/>
        <end position="35"/>
    </location>
</feature>
<dbReference type="SUPFAM" id="SSF53850">
    <property type="entry name" value="Periplasmic binding protein-like II"/>
    <property type="match status" value="1"/>
</dbReference>
<reference evidence="4" key="1">
    <citation type="submission" date="2022-10" db="EMBL/GenBank/DDBJ databases">
        <title>Streptomyces beihaiensis sp. nov., a chitin degrading actinobacterium, isolated from shrimp pond soil.</title>
        <authorList>
            <person name="Xie J."/>
            <person name="Shen N."/>
        </authorList>
    </citation>
    <scope>NUCLEOTIDE SEQUENCE</scope>
    <source>
        <strain evidence="4">GXMU-J5</strain>
    </source>
</reference>
<sequence length="582" mass="62999">MSSSTPPPPPQQAHPTRRTVLASAAGLVLAGPLAAACGGADSGAPEPGGTLVVNATQGQLVRNFNPFAPQPLHPTHGLLYEPLFHFNAAKAGEVHHWLGTGYTWADGGRKLTVALRRGVKWSDGKPFTAEDAAYTFQIAKDNKELNQYAYPLDTITAPDDHTLVLTFTESAYTKEYFLLGKSKMLPKHIWAKIPDAKKKTETNPDPVATGPWKVKFVKGTTMELTARDDYYVPGLPHFKTIRYVSFSGNNAFLAQVAKGRIDWAGGFIPDIKKNYLDKDPGFALVDVPMSVAFLVPCAARGVTADVNVRKAISAALDRAFMSKSVYGGYAPPTNPMALLLPNFHNVLDPTLKDATFETGRAAVAKHLRAAGYTRSSGGWTKDGRKLSLSLTLVSGWTDYVSVGQMVEQQLKKAGIGLEIKAVSVAQFTDAQATGRFELLLSNYGYTPDPRAYYDQLLNSAIAPAIGKSTNVGNYGRYHNPTVDKALAAIAATTDLARQKPHYATIQREFIRDMPLIPLFEQQNEIEFNGNHVTGYPTRQNLYAGPAIWLDPDGGWVAARIRPAKPAAPAKPAKSAPSAKPAE</sequence>
<evidence type="ECO:0000313" key="5">
    <source>
        <dbReference type="Proteomes" id="UP001163064"/>
    </source>
</evidence>
<protein>
    <submittedName>
        <fullName evidence="4">ABC transporter substrate-binding protein</fullName>
    </submittedName>
</protein>
<dbReference type="PANTHER" id="PTHR30290:SF82">
    <property type="entry name" value="ABC-TYPE DIPEPTIDE_OLIGOPEPTIDE TRANSPORT SYSTEM, PERIPLASMIC COMPONENT"/>
    <property type="match status" value="1"/>
</dbReference>
<dbReference type="Gene3D" id="3.40.190.10">
    <property type="entry name" value="Periplasmic binding protein-like II"/>
    <property type="match status" value="1"/>
</dbReference>
<dbReference type="InterPro" id="IPR030678">
    <property type="entry name" value="Peptide/Ni-bd"/>
</dbReference>
<dbReference type="EMBL" id="JAPHNL010000292">
    <property type="protein sequence ID" value="MCX3063019.1"/>
    <property type="molecule type" value="Genomic_DNA"/>
</dbReference>
<dbReference type="PIRSF" id="PIRSF002741">
    <property type="entry name" value="MppA"/>
    <property type="match status" value="1"/>
</dbReference>
<feature type="region of interest" description="Disordered" evidence="1">
    <location>
        <begin position="563"/>
        <end position="582"/>
    </location>
</feature>
<accession>A0ABT3U118</accession>
<keyword evidence="5" id="KW-1185">Reference proteome</keyword>
<dbReference type="InterPro" id="IPR039424">
    <property type="entry name" value="SBP_5"/>
</dbReference>
<dbReference type="Gene3D" id="3.10.105.10">
    <property type="entry name" value="Dipeptide-binding Protein, Domain 3"/>
    <property type="match status" value="1"/>
</dbReference>
<dbReference type="CDD" id="cd08509">
    <property type="entry name" value="PBP2_TmCBP_oligosaccharides_like"/>
    <property type="match status" value="1"/>
</dbReference>
<dbReference type="Gene3D" id="3.90.76.10">
    <property type="entry name" value="Dipeptide-binding Protein, Domain 1"/>
    <property type="match status" value="1"/>
</dbReference>
<proteinExistence type="predicted"/>
<evidence type="ECO:0000313" key="4">
    <source>
        <dbReference type="EMBL" id="MCX3063019.1"/>
    </source>
</evidence>
<dbReference type="InterPro" id="IPR006311">
    <property type="entry name" value="TAT_signal"/>
</dbReference>
<name>A0ABT3U118_9ACTN</name>
<dbReference type="Proteomes" id="UP001163064">
    <property type="component" value="Unassembled WGS sequence"/>
</dbReference>
<dbReference type="InterPro" id="IPR000914">
    <property type="entry name" value="SBP_5_dom"/>
</dbReference>
<dbReference type="PANTHER" id="PTHR30290">
    <property type="entry name" value="PERIPLASMIC BINDING COMPONENT OF ABC TRANSPORTER"/>
    <property type="match status" value="1"/>
</dbReference>